<name>A0A518CMU9_9PLAN</name>
<accession>A0A518CMU9</accession>
<sequence length="72" mass="8400">MRKFILGMLLLSALGLQIGCFVPLYSAQRDERARQLIFVSENLRHIHGIWERIWFLEFPDTATPYRTHGGVI</sequence>
<dbReference type="RefSeq" id="WP_144995821.1">
    <property type="nucleotide sequence ID" value="NZ_CP036281.1"/>
</dbReference>
<reference evidence="1 2" key="1">
    <citation type="submission" date="2019-02" db="EMBL/GenBank/DDBJ databases">
        <title>Deep-cultivation of Planctomycetes and their phenomic and genomic characterization uncovers novel biology.</title>
        <authorList>
            <person name="Wiegand S."/>
            <person name="Jogler M."/>
            <person name="Boedeker C."/>
            <person name="Pinto D."/>
            <person name="Vollmers J."/>
            <person name="Rivas-Marin E."/>
            <person name="Kohn T."/>
            <person name="Peeters S.H."/>
            <person name="Heuer A."/>
            <person name="Rast P."/>
            <person name="Oberbeckmann S."/>
            <person name="Bunk B."/>
            <person name="Jeske O."/>
            <person name="Meyerdierks A."/>
            <person name="Storesund J.E."/>
            <person name="Kallscheuer N."/>
            <person name="Luecker S."/>
            <person name="Lage O.M."/>
            <person name="Pohl T."/>
            <person name="Merkel B.J."/>
            <person name="Hornburger P."/>
            <person name="Mueller R.-W."/>
            <person name="Bruemmer F."/>
            <person name="Labrenz M."/>
            <person name="Spormann A.M."/>
            <person name="Op den Camp H."/>
            <person name="Overmann J."/>
            <person name="Amann R."/>
            <person name="Jetten M.S.M."/>
            <person name="Mascher T."/>
            <person name="Medema M.H."/>
            <person name="Devos D.P."/>
            <person name="Kaster A.-K."/>
            <person name="Ovreas L."/>
            <person name="Rohde M."/>
            <person name="Galperin M.Y."/>
            <person name="Jogler C."/>
        </authorList>
    </citation>
    <scope>NUCLEOTIDE SEQUENCE [LARGE SCALE GENOMIC DNA]</scope>
    <source>
        <strain evidence="1 2">Pla110</strain>
    </source>
</reference>
<protein>
    <submittedName>
        <fullName evidence="1">Uncharacterized protein</fullName>
    </submittedName>
</protein>
<evidence type="ECO:0000313" key="2">
    <source>
        <dbReference type="Proteomes" id="UP000317178"/>
    </source>
</evidence>
<organism evidence="1 2">
    <name type="scientific">Polystyrenella longa</name>
    <dbReference type="NCBI Taxonomy" id="2528007"/>
    <lineage>
        <taxon>Bacteria</taxon>
        <taxon>Pseudomonadati</taxon>
        <taxon>Planctomycetota</taxon>
        <taxon>Planctomycetia</taxon>
        <taxon>Planctomycetales</taxon>
        <taxon>Planctomycetaceae</taxon>
        <taxon>Polystyrenella</taxon>
    </lineage>
</organism>
<dbReference type="EMBL" id="CP036281">
    <property type="protein sequence ID" value="QDU80556.1"/>
    <property type="molecule type" value="Genomic_DNA"/>
</dbReference>
<dbReference type="AlphaFoldDB" id="A0A518CMU9"/>
<dbReference type="OrthoDB" id="285838at2"/>
<keyword evidence="2" id="KW-1185">Reference proteome</keyword>
<gene>
    <name evidence="1" type="ORF">Pla110_22870</name>
</gene>
<proteinExistence type="predicted"/>
<evidence type="ECO:0000313" key="1">
    <source>
        <dbReference type="EMBL" id="QDU80556.1"/>
    </source>
</evidence>
<dbReference type="KEGG" id="plon:Pla110_22870"/>
<dbReference type="Proteomes" id="UP000317178">
    <property type="component" value="Chromosome"/>
</dbReference>